<keyword evidence="6 8" id="KW-0560">Oxidoreductase</keyword>
<evidence type="ECO:0000313" key="12">
    <source>
        <dbReference type="EMBL" id="EDM78597.1"/>
    </source>
</evidence>
<dbReference type="Gene3D" id="3.90.1150.10">
    <property type="entry name" value="Aspartate Aminotransferase, domain 1"/>
    <property type="match status" value="2"/>
</dbReference>
<dbReference type="PANTHER" id="PTHR11773:SF1">
    <property type="entry name" value="GLYCINE DEHYDROGENASE (DECARBOXYLATING), MITOCHONDRIAL"/>
    <property type="match status" value="1"/>
</dbReference>
<feature type="domain" description="Glycine cleavage system P-protein N-terminal" evidence="10">
    <location>
        <begin position="19"/>
        <end position="457"/>
    </location>
</feature>
<dbReference type="PANTHER" id="PTHR11773">
    <property type="entry name" value="GLYCINE DEHYDROGENASE, DECARBOXYLATING"/>
    <property type="match status" value="1"/>
</dbReference>
<evidence type="ECO:0000256" key="1">
    <source>
        <dbReference type="ARBA" id="ARBA00001933"/>
    </source>
</evidence>
<dbReference type="AlphaFoldDB" id="A6G6G8"/>
<feature type="domain" description="Glycine dehydrogenase C-terminal" evidence="11">
    <location>
        <begin position="797"/>
        <end position="918"/>
    </location>
</feature>
<dbReference type="InterPro" id="IPR015421">
    <property type="entry name" value="PyrdxlP-dep_Trfase_major"/>
</dbReference>
<dbReference type="eggNOG" id="COG0403">
    <property type="taxonomic scope" value="Bacteria"/>
</dbReference>
<dbReference type="NCBIfam" id="NF003346">
    <property type="entry name" value="PRK04366.1"/>
    <property type="match status" value="1"/>
</dbReference>
<dbReference type="GO" id="GO:0030170">
    <property type="term" value="F:pyridoxal phosphate binding"/>
    <property type="evidence" value="ECO:0007669"/>
    <property type="project" value="TreeGrafter"/>
</dbReference>
<comment type="similarity">
    <text evidence="3 8">Belongs to the GcvP family.</text>
</comment>
<dbReference type="InterPro" id="IPR020581">
    <property type="entry name" value="GDC_P"/>
</dbReference>
<dbReference type="CDD" id="cd00613">
    <property type="entry name" value="GDC-P"/>
    <property type="match status" value="2"/>
</dbReference>
<dbReference type="InterPro" id="IPR003437">
    <property type="entry name" value="GcvP"/>
</dbReference>
<sequence length="980" mass="106057">MAERTPTPSFLAPNDTFVRRHVGPSDAEIEQMLTACKVANLDVLVDETIPAAIRMDGPLRLRGIENYGEAGREFGEHELLARLRALAERNQVRKSYIGLGYYGCITPGVVQRNVLENPGWYTAYTPYQAEISQGRLEALLNFQTVVSDLTGLPLSNASLLDEATAAAEAMHMAHAIKKGKRQVFYVSQDVHPQTLAVVQTRAEPLGIEVRVGNAMTTELDEQVFGVLVQYPDTHGNIHAYDALAERVHGVGALLVVATDLLALTLLRAPGEFGADIAVGSAQRFGVPRGFGGPHAGFMATSEKYRRQMPGRIIGVSKDAHGAQAYRMALQTREQHIRRERATSNICTAQVLLAIMASMYAVYHGPEGLRRIARRVRGLTALLGRELSARGYELLNQQRFDTLLIGVPEGVAHADAMAVVDAAAARGVDLRRVDGRRLALSLDETTTLADLAELVSIFAGEAVSVEAVAANAAAVEGELDYPAPHQRSSSYLEHPVFHRHHAEHEMLRYLHRLEARDLSLNRSMIALGSCTMKLNATAEMVPVTWPEFADIHPFAPAETVQGYAELFGSLGDWLCDITGFAAVSLQPNAGSQGEFSGLLVIRAYHRARGEAHRNVCLIPTSAHGTNPASAVLAGMKVVVVKTDAHGNVDLEDLRAKAAKHAAKLAAIMITYPSTHGVFEAQIKDICAVVHEHGGQVYLDGANMNAQVGLCRPGDYGADVCHLNLHKTFCIPHGGGGPGMGPIGVAAHLAPHLPGHPLAPTNNPNAVGAVAAAPFGSPMILPISWVYIALMGAPGLTRATQVAILNANYMAARLREHYPVLYSGANGRVAHEFIIDLRPFKQSAGIEAEDVAKRLMDYGFHAPTMSFPVAGTLMIEPTESESMAELDRFCEAMIAIREEIRQVEDGALPREDNPLVNAPHTAEAVCGDEWTRAYPREQAAFPLSWVRESKFWPAVGRIDNAFGDRNLVCTCPPLEAYEDAAE</sequence>
<dbReference type="InterPro" id="IPR049316">
    <property type="entry name" value="GDC-P_C"/>
</dbReference>
<keyword evidence="13" id="KW-1185">Reference proteome</keyword>
<dbReference type="GO" id="GO:0016594">
    <property type="term" value="F:glycine binding"/>
    <property type="evidence" value="ECO:0007669"/>
    <property type="project" value="TreeGrafter"/>
</dbReference>
<comment type="cofactor">
    <cofactor evidence="1 8 9">
        <name>pyridoxal 5'-phosphate</name>
        <dbReference type="ChEBI" id="CHEBI:597326"/>
    </cofactor>
</comment>
<dbReference type="EC" id="1.4.4.2" evidence="8"/>
<dbReference type="FunFam" id="3.40.640.10:FF:000007">
    <property type="entry name" value="glycine dehydrogenase (Decarboxylating), mitochondrial"/>
    <property type="match status" value="1"/>
</dbReference>
<dbReference type="GO" id="GO:0005960">
    <property type="term" value="C:glycine cleavage complex"/>
    <property type="evidence" value="ECO:0007669"/>
    <property type="project" value="TreeGrafter"/>
</dbReference>
<keyword evidence="5 8" id="KW-0663">Pyridoxal phosphate</keyword>
<evidence type="ECO:0000256" key="7">
    <source>
        <dbReference type="ARBA" id="ARBA00049026"/>
    </source>
</evidence>
<protein>
    <recommendedName>
        <fullName evidence="8">Glycine dehydrogenase (decarboxylating)</fullName>
        <ecNumber evidence="8">1.4.4.2</ecNumber>
    </recommendedName>
    <alternativeName>
        <fullName evidence="8">Glycine cleavage system P-protein</fullName>
    </alternativeName>
    <alternativeName>
        <fullName evidence="8">Glycine decarboxylase</fullName>
    </alternativeName>
    <alternativeName>
        <fullName evidence="8">Glycine dehydrogenase (aminomethyl-transferring)</fullName>
    </alternativeName>
</protein>
<proteinExistence type="inferred from homology"/>
<evidence type="ECO:0000256" key="2">
    <source>
        <dbReference type="ARBA" id="ARBA00003788"/>
    </source>
</evidence>
<dbReference type="Pfam" id="PF21478">
    <property type="entry name" value="GcvP2_C"/>
    <property type="match status" value="1"/>
</dbReference>
<dbReference type="EMBL" id="ABCS01000029">
    <property type="protein sequence ID" value="EDM78597.1"/>
    <property type="molecule type" value="Genomic_DNA"/>
</dbReference>
<comment type="subunit">
    <text evidence="4 8">The glycine cleavage system is composed of four proteins: P, T, L and H.</text>
</comment>
<comment type="catalytic activity">
    <reaction evidence="7 8">
        <text>N(6)-[(R)-lipoyl]-L-lysyl-[glycine-cleavage complex H protein] + glycine + H(+) = N(6)-[(R)-S(8)-aminomethyldihydrolipoyl]-L-lysyl-[glycine-cleavage complex H protein] + CO2</text>
        <dbReference type="Rhea" id="RHEA:24304"/>
        <dbReference type="Rhea" id="RHEA-COMP:10494"/>
        <dbReference type="Rhea" id="RHEA-COMP:10495"/>
        <dbReference type="ChEBI" id="CHEBI:15378"/>
        <dbReference type="ChEBI" id="CHEBI:16526"/>
        <dbReference type="ChEBI" id="CHEBI:57305"/>
        <dbReference type="ChEBI" id="CHEBI:83099"/>
        <dbReference type="ChEBI" id="CHEBI:83143"/>
        <dbReference type="EC" id="1.4.4.2"/>
    </reaction>
</comment>
<dbReference type="OrthoDB" id="9801272at2"/>
<name>A6G6G8_9BACT</name>
<dbReference type="Proteomes" id="UP000005801">
    <property type="component" value="Unassembled WGS sequence"/>
</dbReference>
<dbReference type="InterPro" id="IPR015424">
    <property type="entry name" value="PyrdxlP-dep_Trfase"/>
</dbReference>
<evidence type="ECO:0000259" key="11">
    <source>
        <dbReference type="Pfam" id="PF21478"/>
    </source>
</evidence>
<organism evidence="12 13">
    <name type="scientific">Plesiocystis pacifica SIR-1</name>
    <dbReference type="NCBI Taxonomy" id="391625"/>
    <lineage>
        <taxon>Bacteria</taxon>
        <taxon>Pseudomonadati</taxon>
        <taxon>Myxococcota</taxon>
        <taxon>Polyangia</taxon>
        <taxon>Nannocystales</taxon>
        <taxon>Nannocystaceae</taxon>
        <taxon>Plesiocystis</taxon>
    </lineage>
</organism>
<evidence type="ECO:0000256" key="5">
    <source>
        <dbReference type="ARBA" id="ARBA00022898"/>
    </source>
</evidence>
<dbReference type="GO" id="GO:0019464">
    <property type="term" value="P:glycine decarboxylation via glycine cleavage system"/>
    <property type="evidence" value="ECO:0007669"/>
    <property type="project" value="UniProtKB-UniRule"/>
</dbReference>
<dbReference type="InterPro" id="IPR049315">
    <property type="entry name" value="GDC-P_N"/>
</dbReference>
<feature type="domain" description="Glycine cleavage system P-protein N-terminal" evidence="10">
    <location>
        <begin position="497"/>
        <end position="754"/>
    </location>
</feature>
<gene>
    <name evidence="8" type="primary">gcvP</name>
    <name evidence="12" type="ORF">PPSIR1_15205</name>
</gene>
<dbReference type="NCBIfam" id="TIGR00461">
    <property type="entry name" value="gcvP"/>
    <property type="match status" value="1"/>
</dbReference>
<comment type="caution">
    <text evidence="12">The sequence shown here is derived from an EMBL/GenBank/DDBJ whole genome shotgun (WGS) entry which is preliminary data.</text>
</comment>
<evidence type="ECO:0000256" key="4">
    <source>
        <dbReference type="ARBA" id="ARBA00011690"/>
    </source>
</evidence>
<feature type="modified residue" description="N6-(pyridoxal phosphate)lysine" evidence="8 9">
    <location>
        <position position="725"/>
    </location>
</feature>
<dbReference type="HAMAP" id="MF_00711">
    <property type="entry name" value="GcvP"/>
    <property type="match status" value="1"/>
</dbReference>
<evidence type="ECO:0000256" key="6">
    <source>
        <dbReference type="ARBA" id="ARBA00023002"/>
    </source>
</evidence>
<dbReference type="Pfam" id="PF02347">
    <property type="entry name" value="GDC-P"/>
    <property type="match status" value="2"/>
</dbReference>
<evidence type="ECO:0000256" key="8">
    <source>
        <dbReference type="HAMAP-Rule" id="MF_00711"/>
    </source>
</evidence>
<dbReference type="GO" id="GO:0004375">
    <property type="term" value="F:glycine dehydrogenase (decarboxylating) activity"/>
    <property type="evidence" value="ECO:0007669"/>
    <property type="project" value="UniProtKB-EC"/>
</dbReference>
<dbReference type="Gene3D" id="3.40.640.10">
    <property type="entry name" value="Type I PLP-dependent aspartate aminotransferase-like (Major domain)"/>
    <property type="match status" value="2"/>
</dbReference>
<dbReference type="FunFam" id="3.90.1150.10:FF:000007">
    <property type="entry name" value="Glycine dehydrogenase (decarboxylating), mitochondrial"/>
    <property type="match status" value="1"/>
</dbReference>
<dbReference type="STRING" id="391625.PPSIR1_15205"/>
<accession>A6G6G8</accession>
<dbReference type="InterPro" id="IPR015422">
    <property type="entry name" value="PyrdxlP-dep_Trfase_small"/>
</dbReference>
<dbReference type="GO" id="GO:0005829">
    <property type="term" value="C:cytosol"/>
    <property type="evidence" value="ECO:0007669"/>
    <property type="project" value="TreeGrafter"/>
</dbReference>
<dbReference type="eggNOG" id="COG1003">
    <property type="taxonomic scope" value="Bacteria"/>
</dbReference>
<dbReference type="RefSeq" id="WP_006972317.1">
    <property type="nucleotide sequence ID" value="NZ_ABCS01000029.1"/>
</dbReference>
<evidence type="ECO:0000256" key="3">
    <source>
        <dbReference type="ARBA" id="ARBA00010756"/>
    </source>
</evidence>
<evidence type="ECO:0000313" key="13">
    <source>
        <dbReference type="Proteomes" id="UP000005801"/>
    </source>
</evidence>
<evidence type="ECO:0000259" key="10">
    <source>
        <dbReference type="Pfam" id="PF02347"/>
    </source>
</evidence>
<dbReference type="SUPFAM" id="SSF53383">
    <property type="entry name" value="PLP-dependent transferases"/>
    <property type="match status" value="2"/>
</dbReference>
<comment type="function">
    <text evidence="2 8">The glycine cleavage system catalyzes the degradation of glycine. The P protein binds the alpha-amino group of glycine through its pyridoxal phosphate cofactor; CO(2) is released and the remaining methylamine moiety is then transferred to the lipoamide cofactor of the H protein.</text>
</comment>
<evidence type="ECO:0000256" key="9">
    <source>
        <dbReference type="PIRSR" id="PIRSR603437-50"/>
    </source>
</evidence>
<reference evidence="12 13" key="1">
    <citation type="submission" date="2007-06" db="EMBL/GenBank/DDBJ databases">
        <authorList>
            <person name="Shimkets L."/>
            <person name="Ferriera S."/>
            <person name="Johnson J."/>
            <person name="Kravitz S."/>
            <person name="Beeson K."/>
            <person name="Sutton G."/>
            <person name="Rogers Y.-H."/>
            <person name="Friedman R."/>
            <person name="Frazier M."/>
            <person name="Venter J.C."/>
        </authorList>
    </citation>
    <scope>NUCLEOTIDE SEQUENCE [LARGE SCALE GENOMIC DNA]</scope>
    <source>
        <strain evidence="12 13">SIR-1</strain>
    </source>
</reference>
<dbReference type="FunFam" id="3.40.640.10:FF:000005">
    <property type="entry name" value="Glycine dehydrogenase (decarboxylating), mitochondrial"/>
    <property type="match status" value="1"/>
</dbReference>